<dbReference type="AlphaFoldDB" id="A0A1G9XR42"/>
<protein>
    <submittedName>
        <fullName evidence="4">Caspase domain-containing protein</fullName>
    </submittedName>
</protein>
<keyword evidence="5" id="KW-1185">Reference proteome</keyword>
<dbReference type="PANTHER" id="PTHR48104:SF30">
    <property type="entry name" value="METACASPASE-1"/>
    <property type="match status" value="1"/>
</dbReference>
<dbReference type="Proteomes" id="UP000198901">
    <property type="component" value="Unassembled WGS sequence"/>
</dbReference>
<name>A0A1G9XR42_9BACT</name>
<dbReference type="OrthoDB" id="2546654at2"/>
<dbReference type="InterPro" id="IPR011600">
    <property type="entry name" value="Pept_C14_caspase"/>
</dbReference>
<organism evidence="4 5">
    <name type="scientific">Siphonobacter aquaeclarae</name>
    <dbReference type="NCBI Taxonomy" id="563176"/>
    <lineage>
        <taxon>Bacteria</taxon>
        <taxon>Pseudomonadati</taxon>
        <taxon>Bacteroidota</taxon>
        <taxon>Cytophagia</taxon>
        <taxon>Cytophagales</taxon>
        <taxon>Cytophagaceae</taxon>
        <taxon>Siphonobacter</taxon>
    </lineage>
</organism>
<keyword evidence="2" id="KW-0732">Signal</keyword>
<dbReference type="GO" id="GO:0006508">
    <property type="term" value="P:proteolysis"/>
    <property type="evidence" value="ECO:0007669"/>
    <property type="project" value="InterPro"/>
</dbReference>
<evidence type="ECO:0000313" key="4">
    <source>
        <dbReference type="EMBL" id="SDM99309.1"/>
    </source>
</evidence>
<dbReference type="Pfam" id="PF00656">
    <property type="entry name" value="Peptidase_C14"/>
    <property type="match status" value="1"/>
</dbReference>
<gene>
    <name evidence="4" type="ORF">SAMN04488090_4724</name>
</gene>
<sequence>MKKSIRLTSALLLILSIGKAQIPRPSAGFALLVGVKKTTAPARPGSSYPDDATKGSAFDAQCFAAALKERGFKPENITVLTTPEETKADSILSTLRLLVQKASQTRDFVFFYFSGHGDQVPDQPPYDEIDGADEVLIASDKAIRDDDLRSAWTQFAPGVKLIMLVDACHSGTTFGIMDFAHKPTPAGFHGIWANETRLRKIVEAEEEWRTRMRTTNTPITHPEPPFIRINGSQRGSELRPDSVRFFAEYGFDKSAHSEDNCISIFRQPTEPYQMVYIGACYDKGTIPGGDEKGSPFTQKLLFFLSPNSPARGTVSSYREWCRYVADNCPASISYAELGPVSREFITNPPFYFDTK</sequence>
<feature type="domain" description="Peptidase C14 caspase" evidence="3">
    <location>
        <begin position="48"/>
        <end position="305"/>
    </location>
</feature>
<dbReference type="GO" id="GO:0005737">
    <property type="term" value="C:cytoplasm"/>
    <property type="evidence" value="ECO:0007669"/>
    <property type="project" value="TreeGrafter"/>
</dbReference>
<evidence type="ECO:0000256" key="1">
    <source>
        <dbReference type="SAM" id="MobiDB-lite"/>
    </source>
</evidence>
<dbReference type="GO" id="GO:0004197">
    <property type="term" value="F:cysteine-type endopeptidase activity"/>
    <property type="evidence" value="ECO:0007669"/>
    <property type="project" value="InterPro"/>
</dbReference>
<evidence type="ECO:0000256" key="2">
    <source>
        <dbReference type="SAM" id="SignalP"/>
    </source>
</evidence>
<evidence type="ECO:0000313" key="5">
    <source>
        <dbReference type="Proteomes" id="UP000198901"/>
    </source>
</evidence>
<evidence type="ECO:0000259" key="3">
    <source>
        <dbReference type="Pfam" id="PF00656"/>
    </source>
</evidence>
<accession>A0A1G9XR42</accession>
<reference evidence="4 5" key="1">
    <citation type="submission" date="2016-10" db="EMBL/GenBank/DDBJ databases">
        <authorList>
            <person name="de Groot N.N."/>
        </authorList>
    </citation>
    <scope>NUCLEOTIDE SEQUENCE [LARGE SCALE GENOMIC DNA]</scope>
    <source>
        <strain evidence="4 5">DSM 21668</strain>
    </source>
</reference>
<dbReference type="PANTHER" id="PTHR48104">
    <property type="entry name" value="METACASPASE-4"/>
    <property type="match status" value="1"/>
</dbReference>
<dbReference type="Gene3D" id="3.40.50.1460">
    <property type="match status" value="1"/>
</dbReference>
<feature type="region of interest" description="Disordered" evidence="1">
    <location>
        <begin position="215"/>
        <end position="235"/>
    </location>
</feature>
<dbReference type="STRING" id="563176.SAMN04488090_4724"/>
<dbReference type="RefSeq" id="WP_093208506.1">
    <property type="nucleotide sequence ID" value="NZ_FNGS01000011.1"/>
</dbReference>
<feature type="chain" id="PRO_5011490024" evidence="2">
    <location>
        <begin position="23"/>
        <end position="355"/>
    </location>
</feature>
<dbReference type="SUPFAM" id="SSF52129">
    <property type="entry name" value="Caspase-like"/>
    <property type="match status" value="1"/>
</dbReference>
<feature type="signal peptide" evidence="2">
    <location>
        <begin position="1"/>
        <end position="22"/>
    </location>
</feature>
<dbReference type="InterPro" id="IPR029030">
    <property type="entry name" value="Caspase-like_dom_sf"/>
</dbReference>
<proteinExistence type="predicted"/>
<dbReference type="EMBL" id="FNGS01000011">
    <property type="protein sequence ID" value="SDM99309.1"/>
    <property type="molecule type" value="Genomic_DNA"/>
</dbReference>
<dbReference type="InterPro" id="IPR050452">
    <property type="entry name" value="Metacaspase"/>
</dbReference>